<evidence type="ECO:0008006" key="2">
    <source>
        <dbReference type="Google" id="ProtNLM"/>
    </source>
</evidence>
<sequence>MIVVDTHIIIWNALKPEMLSGKAEKAISAANNSDGIIFCEISLWEIAMLMHKERLSIDIEYIEFIN</sequence>
<proteinExistence type="predicted"/>
<name>X1FI15_9ZZZZ</name>
<feature type="non-terminal residue" evidence="1">
    <location>
        <position position="66"/>
    </location>
</feature>
<dbReference type="AlphaFoldDB" id="X1FI15"/>
<evidence type="ECO:0000313" key="1">
    <source>
        <dbReference type="EMBL" id="GAH29014.1"/>
    </source>
</evidence>
<gene>
    <name evidence="1" type="ORF">S03H2_03055</name>
</gene>
<dbReference type="SUPFAM" id="SSF88723">
    <property type="entry name" value="PIN domain-like"/>
    <property type="match status" value="1"/>
</dbReference>
<dbReference type="EMBL" id="BARU01001088">
    <property type="protein sequence ID" value="GAH29014.1"/>
    <property type="molecule type" value="Genomic_DNA"/>
</dbReference>
<protein>
    <recommendedName>
        <fullName evidence="2">PIN domain-containing protein</fullName>
    </recommendedName>
</protein>
<reference evidence="1" key="1">
    <citation type="journal article" date="2014" name="Front. Microbiol.">
        <title>High frequency of phylogenetically diverse reductive dehalogenase-homologous genes in deep subseafloor sedimentary metagenomes.</title>
        <authorList>
            <person name="Kawai M."/>
            <person name="Futagami T."/>
            <person name="Toyoda A."/>
            <person name="Takaki Y."/>
            <person name="Nishi S."/>
            <person name="Hori S."/>
            <person name="Arai W."/>
            <person name="Tsubouchi T."/>
            <person name="Morono Y."/>
            <person name="Uchiyama I."/>
            <person name="Ito T."/>
            <person name="Fujiyama A."/>
            <person name="Inagaki F."/>
            <person name="Takami H."/>
        </authorList>
    </citation>
    <scope>NUCLEOTIDE SEQUENCE</scope>
    <source>
        <strain evidence="1">Expedition CK06-06</strain>
    </source>
</reference>
<dbReference type="InterPro" id="IPR029060">
    <property type="entry name" value="PIN-like_dom_sf"/>
</dbReference>
<accession>X1FI15</accession>
<organism evidence="1">
    <name type="scientific">marine sediment metagenome</name>
    <dbReference type="NCBI Taxonomy" id="412755"/>
    <lineage>
        <taxon>unclassified sequences</taxon>
        <taxon>metagenomes</taxon>
        <taxon>ecological metagenomes</taxon>
    </lineage>
</organism>
<comment type="caution">
    <text evidence="1">The sequence shown here is derived from an EMBL/GenBank/DDBJ whole genome shotgun (WGS) entry which is preliminary data.</text>
</comment>